<keyword evidence="2" id="KW-0813">Transport</keyword>
<dbReference type="PANTHER" id="PTHR43791:SF58">
    <property type="entry name" value="TRANSPORTER, PUTATIVE (AFU_ORTHOLOGUE AFUA_8G04470)-RELATED"/>
    <property type="match status" value="1"/>
</dbReference>
<protein>
    <recommendedName>
        <fullName evidence="7">Major facilitator superfamily (MFS) profile domain-containing protein</fullName>
    </recommendedName>
</protein>
<evidence type="ECO:0000256" key="6">
    <source>
        <dbReference type="SAM" id="Phobius"/>
    </source>
</evidence>
<feature type="transmembrane region" description="Helical" evidence="6">
    <location>
        <begin position="355"/>
        <end position="373"/>
    </location>
</feature>
<feature type="transmembrane region" description="Helical" evidence="6">
    <location>
        <begin position="313"/>
        <end position="335"/>
    </location>
</feature>
<evidence type="ECO:0000256" key="1">
    <source>
        <dbReference type="ARBA" id="ARBA00004141"/>
    </source>
</evidence>
<proteinExistence type="predicted"/>
<sequence length="514" mass="57109">MSSPSKSSSSALLTDRSGAASYDTMAGQSKTKAFLPTSTTSVSTKDVSTRQNSDCSIERQDDIIDRHLERRLRLKVDLRLCTIAGILCSLNLLDSGIISSASVTSMLKDLDLTGNRYSVSIFIFTISSIAFQLPSTIAVRTFGPRVWFAVITFVFGLITMCTAFIHTWQQMIALRVLLGMAMSGIYPGLTYLISTWYLREEQQVRFAFLQSGQVIILATGGIVNWGLNHLDGQGGLEGWRYMYLVQGLVTMVIGLVTYFWVVDFPEKSHRSLWFLTKSEQELAVKRIQRDRRDVKAEEFEWSKVLVHAKDAKVYGFAAMYFLLNLVSTSMSYFLPIILSGMGYGENGSILLSAPPYYYAVLPVILTSIVGDRYKLRGPVIIFNSICLIAGFGMLGFAKQVTVRYIGTYLVTGAYVSNWAAITTYQTNNITGQWKRAFMAAACTAMNGAGGIAGSYIVMQKEAPRYPTAVWISIGSHILIIAFVAAFSSHFYVANKRQRAGKAVLERTEGFRYTF</sequence>
<feature type="transmembrane region" description="Helical" evidence="6">
    <location>
        <begin position="172"/>
        <end position="194"/>
    </location>
</feature>
<feature type="transmembrane region" description="Helical" evidence="6">
    <location>
        <begin position="436"/>
        <end position="457"/>
    </location>
</feature>
<keyword evidence="3 6" id="KW-0812">Transmembrane</keyword>
<organism evidence="8 9">
    <name type="scientific">Dothistroma septosporum (strain NZE10 / CBS 128990)</name>
    <name type="common">Red band needle blight fungus</name>
    <name type="synonym">Mycosphaerella pini</name>
    <dbReference type="NCBI Taxonomy" id="675120"/>
    <lineage>
        <taxon>Eukaryota</taxon>
        <taxon>Fungi</taxon>
        <taxon>Dikarya</taxon>
        <taxon>Ascomycota</taxon>
        <taxon>Pezizomycotina</taxon>
        <taxon>Dothideomycetes</taxon>
        <taxon>Dothideomycetidae</taxon>
        <taxon>Mycosphaerellales</taxon>
        <taxon>Mycosphaerellaceae</taxon>
        <taxon>Dothistroma</taxon>
    </lineage>
</organism>
<dbReference type="eggNOG" id="KOG2533">
    <property type="taxonomic scope" value="Eukaryota"/>
</dbReference>
<accession>N1Q2I5</accession>
<dbReference type="HOGENOM" id="CLU_001265_0_1_1"/>
<dbReference type="GO" id="GO:0022857">
    <property type="term" value="F:transmembrane transporter activity"/>
    <property type="evidence" value="ECO:0007669"/>
    <property type="project" value="InterPro"/>
</dbReference>
<dbReference type="OrthoDB" id="10684831at2759"/>
<keyword evidence="5 6" id="KW-0472">Membrane</keyword>
<feature type="transmembrane region" description="Helical" evidence="6">
    <location>
        <begin position="206"/>
        <end position="227"/>
    </location>
</feature>
<feature type="domain" description="Major facilitator superfamily (MFS) profile" evidence="7">
    <location>
        <begin position="80"/>
        <end position="496"/>
    </location>
</feature>
<evidence type="ECO:0000256" key="2">
    <source>
        <dbReference type="ARBA" id="ARBA00022448"/>
    </source>
</evidence>
<dbReference type="Pfam" id="PF07690">
    <property type="entry name" value="MFS_1"/>
    <property type="match status" value="1"/>
</dbReference>
<dbReference type="OMA" id="IGSHILM"/>
<dbReference type="InterPro" id="IPR036259">
    <property type="entry name" value="MFS_trans_sf"/>
</dbReference>
<dbReference type="InterPro" id="IPR011701">
    <property type="entry name" value="MFS"/>
</dbReference>
<keyword evidence="9" id="KW-1185">Reference proteome</keyword>
<evidence type="ECO:0000256" key="5">
    <source>
        <dbReference type="ARBA" id="ARBA00023136"/>
    </source>
</evidence>
<dbReference type="GO" id="GO:0016020">
    <property type="term" value="C:membrane"/>
    <property type="evidence" value="ECO:0007669"/>
    <property type="project" value="UniProtKB-SubCell"/>
</dbReference>
<dbReference type="Proteomes" id="UP000016933">
    <property type="component" value="Unassembled WGS sequence"/>
</dbReference>
<gene>
    <name evidence="8" type="ORF">DOTSEDRAFT_68698</name>
</gene>
<dbReference type="PANTHER" id="PTHR43791">
    <property type="entry name" value="PERMEASE-RELATED"/>
    <property type="match status" value="1"/>
</dbReference>
<comment type="subcellular location">
    <subcellularLocation>
        <location evidence="1">Membrane</location>
        <topology evidence="1">Multi-pass membrane protein</topology>
    </subcellularLocation>
</comment>
<feature type="transmembrane region" description="Helical" evidence="6">
    <location>
        <begin position="117"/>
        <end position="139"/>
    </location>
</feature>
<reference evidence="9" key="1">
    <citation type="journal article" date="2012" name="PLoS Genet.">
        <title>The genomes of the fungal plant pathogens Cladosporium fulvum and Dothistroma septosporum reveal adaptation to different hosts and lifestyles but also signatures of common ancestry.</title>
        <authorList>
            <person name="de Wit P.J.G.M."/>
            <person name="van der Burgt A."/>
            <person name="Oekmen B."/>
            <person name="Stergiopoulos I."/>
            <person name="Abd-Elsalam K.A."/>
            <person name="Aerts A.L."/>
            <person name="Bahkali A.H."/>
            <person name="Beenen H.G."/>
            <person name="Chettri P."/>
            <person name="Cox M.P."/>
            <person name="Datema E."/>
            <person name="de Vries R.P."/>
            <person name="Dhillon B."/>
            <person name="Ganley A.R."/>
            <person name="Griffiths S.A."/>
            <person name="Guo Y."/>
            <person name="Hamelin R.C."/>
            <person name="Henrissat B."/>
            <person name="Kabir M.S."/>
            <person name="Jashni M.K."/>
            <person name="Kema G."/>
            <person name="Klaubauf S."/>
            <person name="Lapidus A."/>
            <person name="Levasseur A."/>
            <person name="Lindquist E."/>
            <person name="Mehrabi R."/>
            <person name="Ohm R.A."/>
            <person name="Owen T.J."/>
            <person name="Salamov A."/>
            <person name="Schwelm A."/>
            <person name="Schijlen E."/>
            <person name="Sun H."/>
            <person name="van den Burg H.A."/>
            <person name="van Ham R.C.H.J."/>
            <person name="Zhang S."/>
            <person name="Goodwin S.B."/>
            <person name="Grigoriev I.V."/>
            <person name="Collemare J."/>
            <person name="Bradshaw R.E."/>
        </authorList>
    </citation>
    <scope>NUCLEOTIDE SEQUENCE [LARGE SCALE GENOMIC DNA]</scope>
    <source>
        <strain evidence="9">NZE10 / CBS 128990</strain>
    </source>
</reference>
<feature type="transmembrane region" description="Helical" evidence="6">
    <location>
        <begin position="146"/>
        <end position="166"/>
    </location>
</feature>
<evidence type="ECO:0000313" key="9">
    <source>
        <dbReference type="Proteomes" id="UP000016933"/>
    </source>
</evidence>
<feature type="transmembrane region" description="Helical" evidence="6">
    <location>
        <begin position="239"/>
        <end position="261"/>
    </location>
</feature>
<dbReference type="Gene3D" id="1.20.1250.20">
    <property type="entry name" value="MFS general substrate transporter like domains"/>
    <property type="match status" value="1"/>
</dbReference>
<dbReference type="AlphaFoldDB" id="N1Q2I5"/>
<keyword evidence="4 6" id="KW-1133">Transmembrane helix</keyword>
<feature type="transmembrane region" description="Helical" evidence="6">
    <location>
        <begin position="76"/>
        <end position="97"/>
    </location>
</feature>
<dbReference type="InterPro" id="IPR020846">
    <property type="entry name" value="MFS_dom"/>
</dbReference>
<dbReference type="EMBL" id="KB446535">
    <property type="protein sequence ID" value="EME49966.1"/>
    <property type="molecule type" value="Genomic_DNA"/>
</dbReference>
<evidence type="ECO:0000256" key="3">
    <source>
        <dbReference type="ARBA" id="ARBA00022692"/>
    </source>
</evidence>
<evidence type="ECO:0000313" key="8">
    <source>
        <dbReference type="EMBL" id="EME49966.1"/>
    </source>
</evidence>
<feature type="transmembrane region" description="Helical" evidence="6">
    <location>
        <begin position="380"/>
        <end position="397"/>
    </location>
</feature>
<dbReference type="SUPFAM" id="SSF103473">
    <property type="entry name" value="MFS general substrate transporter"/>
    <property type="match status" value="1"/>
</dbReference>
<reference evidence="8 9" key="2">
    <citation type="journal article" date="2012" name="PLoS Pathog.">
        <title>Diverse lifestyles and strategies of plant pathogenesis encoded in the genomes of eighteen Dothideomycetes fungi.</title>
        <authorList>
            <person name="Ohm R.A."/>
            <person name="Feau N."/>
            <person name="Henrissat B."/>
            <person name="Schoch C.L."/>
            <person name="Horwitz B.A."/>
            <person name="Barry K.W."/>
            <person name="Condon B.J."/>
            <person name="Copeland A.C."/>
            <person name="Dhillon B."/>
            <person name="Glaser F."/>
            <person name="Hesse C.N."/>
            <person name="Kosti I."/>
            <person name="LaButti K."/>
            <person name="Lindquist E.A."/>
            <person name="Lucas S."/>
            <person name="Salamov A.A."/>
            <person name="Bradshaw R.E."/>
            <person name="Ciuffetti L."/>
            <person name="Hamelin R.C."/>
            <person name="Kema G.H.J."/>
            <person name="Lawrence C."/>
            <person name="Scott J.A."/>
            <person name="Spatafora J.W."/>
            <person name="Turgeon B.G."/>
            <person name="de Wit P.J.G.M."/>
            <person name="Zhong S."/>
            <person name="Goodwin S.B."/>
            <person name="Grigoriev I.V."/>
        </authorList>
    </citation>
    <scope>NUCLEOTIDE SEQUENCE [LARGE SCALE GENOMIC DNA]</scope>
    <source>
        <strain evidence="9">NZE10 / CBS 128990</strain>
    </source>
</reference>
<feature type="transmembrane region" description="Helical" evidence="6">
    <location>
        <begin position="403"/>
        <end position="424"/>
    </location>
</feature>
<name>N1Q2I5_DOTSN</name>
<feature type="transmembrane region" description="Helical" evidence="6">
    <location>
        <begin position="469"/>
        <end position="492"/>
    </location>
</feature>
<evidence type="ECO:0000259" key="7">
    <source>
        <dbReference type="PROSITE" id="PS50850"/>
    </source>
</evidence>
<dbReference type="PROSITE" id="PS50850">
    <property type="entry name" value="MFS"/>
    <property type="match status" value="1"/>
</dbReference>
<evidence type="ECO:0000256" key="4">
    <source>
        <dbReference type="ARBA" id="ARBA00022989"/>
    </source>
</evidence>